<dbReference type="Pfam" id="PF05193">
    <property type="entry name" value="Peptidase_M16_C"/>
    <property type="match status" value="1"/>
</dbReference>
<dbReference type="GO" id="GO:0005739">
    <property type="term" value="C:mitochondrion"/>
    <property type="evidence" value="ECO:0007669"/>
    <property type="project" value="TreeGrafter"/>
</dbReference>
<name>A0A1S3I4X8_LINAN</name>
<dbReference type="Proteomes" id="UP000085678">
    <property type="component" value="Unplaced"/>
</dbReference>
<accession>A0A1S3I4X8</accession>
<dbReference type="STRING" id="7574.A0A1S3I4X8"/>
<reference evidence="4" key="1">
    <citation type="submission" date="2025-08" db="UniProtKB">
        <authorList>
            <consortium name="RefSeq"/>
        </authorList>
    </citation>
    <scope>IDENTIFICATION</scope>
    <source>
        <tissue evidence="4">Gonads</tissue>
    </source>
</reference>
<evidence type="ECO:0000259" key="1">
    <source>
        <dbReference type="Pfam" id="PF00675"/>
    </source>
</evidence>
<dbReference type="Gene3D" id="3.30.830.10">
    <property type="entry name" value="Metalloenzyme, LuxS/M16 peptidase-like"/>
    <property type="match status" value="2"/>
</dbReference>
<dbReference type="PANTHER" id="PTHR11851:SF226">
    <property type="entry name" value="CYTOCHROME B-C1 COMPLEX SUBUNIT 2, MITOCHONDRIAL"/>
    <property type="match status" value="1"/>
</dbReference>
<sequence>MLSRRFTTAYNLAQTVSRDAFRVTSVKSNSAVSTVQLVLPSGARYEERDELGIGHFIRRAAELSNGQRTAFANARALGETGCSFLVTGTREHIIYSIDSFQNQDSIKNAYELLLAMTFQPLYNGWDLAAALTPMQLDLAILTHRKDIRVIELLHQAAYKDTLGQSVYAPAENFSKFGQQMALDFIQRTFNNFNLVCVNTERDLEEQLADMTSEFTDSGDKGTPPKKAVYRGGTLMNSVVGDHAYAAVAVEGASIGSKEALPLGVLQKILYREPAMKYTSPGGRLPSAIAKAVNDNFMCGNLNFNYSDSGLFGFSVVANAEDAGVVLEAAAAEMKSLCSKGASSEEVARAKASLKMDTIIKQENARSFATMVTDHAENNLPAPTLQGALEAIDKVTVEQVNETAKSLLKRKPTLAAVGNTITVPFVDDLF</sequence>
<feature type="domain" description="Peptidase M16 N-terminal" evidence="1">
    <location>
        <begin position="23"/>
        <end position="169"/>
    </location>
</feature>
<keyword evidence="3" id="KW-1185">Reference proteome</keyword>
<dbReference type="InterPro" id="IPR007863">
    <property type="entry name" value="Peptidase_M16_C"/>
</dbReference>
<dbReference type="InParanoid" id="A0A1S3I4X8"/>
<gene>
    <name evidence="4" type="primary">LOC106161039</name>
</gene>
<protein>
    <submittedName>
        <fullName evidence="4">Cytochrome b-c1 complex subunit 2, mitochondrial</fullName>
    </submittedName>
</protein>
<dbReference type="PANTHER" id="PTHR11851">
    <property type="entry name" value="METALLOPROTEASE"/>
    <property type="match status" value="1"/>
</dbReference>
<evidence type="ECO:0000259" key="2">
    <source>
        <dbReference type="Pfam" id="PF05193"/>
    </source>
</evidence>
<dbReference type="FunFam" id="3.30.830.10:FF:000039">
    <property type="entry name" value="Ubiquinol-cytochrome c reductase core subunit 2"/>
    <property type="match status" value="1"/>
</dbReference>
<dbReference type="FunCoup" id="A0A1S3I4X8">
    <property type="interactions" value="1177"/>
</dbReference>
<dbReference type="GeneID" id="106161039"/>
<dbReference type="OMA" id="APKFALY"/>
<dbReference type="SUPFAM" id="SSF63411">
    <property type="entry name" value="LuxS/MPP-like metallohydrolase"/>
    <property type="match status" value="2"/>
</dbReference>
<dbReference type="AlphaFoldDB" id="A0A1S3I4X8"/>
<dbReference type="RefSeq" id="XP_013393325.1">
    <property type="nucleotide sequence ID" value="XM_013537871.1"/>
</dbReference>
<organism evidence="3 4">
    <name type="scientific">Lingula anatina</name>
    <name type="common">Brachiopod</name>
    <name type="synonym">Lingula unguis</name>
    <dbReference type="NCBI Taxonomy" id="7574"/>
    <lineage>
        <taxon>Eukaryota</taxon>
        <taxon>Metazoa</taxon>
        <taxon>Spiralia</taxon>
        <taxon>Lophotrochozoa</taxon>
        <taxon>Brachiopoda</taxon>
        <taxon>Linguliformea</taxon>
        <taxon>Lingulata</taxon>
        <taxon>Lingulida</taxon>
        <taxon>Linguloidea</taxon>
        <taxon>Lingulidae</taxon>
        <taxon>Lingula</taxon>
    </lineage>
</organism>
<evidence type="ECO:0000313" key="4">
    <source>
        <dbReference type="RefSeq" id="XP_013393325.1"/>
    </source>
</evidence>
<evidence type="ECO:0000313" key="3">
    <source>
        <dbReference type="Proteomes" id="UP000085678"/>
    </source>
</evidence>
<dbReference type="KEGG" id="lak:106161039"/>
<dbReference type="OrthoDB" id="6369905at2759"/>
<feature type="domain" description="Peptidase M16 C-terminal" evidence="2">
    <location>
        <begin position="196"/>
        <end position="353"/>
    </location>
</feature>
<dbReference type="Pfam" id="PF00675">
    <property type="entry name" value="Peptidase_M16"/>
    <property type="match status" value="1"/>
</dbReference>
<dbReference type="InterPro" id="IPR050361">
    <property type="entry name" value="MPP/UQCRC_Complex"/>
</dbReference>
<proteinExistence type="predicted"/>
<dbReference type="InterPro" id="IPR011765">
    <property type="entry name" value="Pept_M16_N"/>
</dbReference>
<dbReference type="InterPro" id="IPR011249">
    <property type="entry name" value="Metalloenz_LuxS/M16"/>
</dbReference>
<dbReference type="GO" id="GO:0046872">
    <property type="term" value="F:metal ion binding"/>
    <property type="evidence" value="ECO:0007669"/>
    <property type="project" value="InterPro"/>
</dbReference>